<dbReference type="Gene3D" id="3.30.1380.20">
    <property type="entry name" value="Trafficking protein particle complex subunit 3"/>
    <property type="match status" value="1"/>
</dbReference>
<dbReference type="InterPro" id="IPR024096">
    <property type="entry name" value="NO_sig/Golgi_transp_ligand-bd"/>
</dbReference>
<comment type="similarity">
    <text evidence="1">Belongs to the CdaR family.</text>
</comment>
<evidence type="ECO:0000259" key="2">
    <source>
        <dbReference type="SMART" id="SM00989"/>
    </source>
</evidence>
<reference evidence="4" key="1">
    <citation type="journal article" date="2019" name="Int. J. Syst. Evol. Microbiol.">
        <title>The Global Catalogue of Microorganisms (GCM) 10K type strain sequencing project: providing services to taxonomists for standard genome sequencing and annotation.</title>
        <authorList>
            <consortium name="The Broad Institute Genomics Platform"/>
            <consortium name="The Broad Institute Genome Sequencing Center for Infectious Disease"/>
            <person name="Wu L."/>
            <person name="Ma J."/>
        </authorList>
    </citation>
    <scope>NUCLEOTIDE SEQUENCE [LARGE SCALE GENOMIC DNA]</scope>
    <source>
        <strain evidence="4">CCUG 61889</strain>
    </source>
</reference>
<dbReference type="SUPFAM" id="SSF111126">
    <property type="entry name" value="Ligand-binding domain in the NO signalling and Golgi transport"/>
    <property type="match status" value="1"/>
</dbReference>
<dbReference type="EMBL" id="JBHRZT010000044">
    <property type="protein sequence ID" value="MFC3884008.1"/>
    <property type="molecule type" value="Genomic_DNA"/>
</dbReference>
<dbReference type="InterPro" id="IPR004096">
    <property type="entry name" value="V4R"/>
</dbReference>
<name>A0ABV8B134_9BACI</name>
<dbReference type="InterPro" id="IPR025736">
    <property type="entry name" value="PucR_C-HTH_dom"/>
</dbReference>
<dbReference type="InterPro" id="IPR042070">
    <property type="entry name" value="PucR_C-HTH_sf"/>
</dbReference>
<dbReference type="InterPro" id="IPR041522">
    <property type="entry name" value="CdaR_GGDEF"/>
</dbReference>
<evidence type="ECO:0000313" key="4">
    <source>
        <dbReference type="Proteomes" id="UP001595752"/>
    </source>
</evidence>
<dbReference type="Pfam" id="PF17853">
    <property type="entry name" value="GGDEF_2"/>
    <property type="match status" value="1"/>
</dbReference>
<dbReference type="InterPro" id="IPR010523">
    <property type="entry name" value="XylR_N"/>
</dbReference>
<accession>A0ABV8B134</accession>
<dbReference type="Pfam" id="PF06505">
    <property type="entry name" value="XylR_N"/>
    <property type="match status" value="1"/>
</dbReference>
<keyword evidence="4" id="KW-1185">Reference proteome</keyword>
<dbReference type="RefSeq" id="WP_377915044.1">
    <property type="nucleotide sequence ID" value="NZ_JBHRZT010000044.1"/>
</dbReference>
<feature type="domain" description="4-vinyl reductase 4VR" evidence="2">
    <location>
        <begin position="118"/>
        <end position="180"/>
    </location>
</feature>
<organism evidence="3 4">
    <name type="scientific">Bacillus songklensis</name>
    <dbReference type="NCBI Taxonomy" id="1069116"/>
    <lineage>
        <taxon>Bacteria</taxon>
        <taxon>Bacillati</taxon>
        <taxon>Bacillota</taxon>
        <taxon>Bacilli</taxon>
        <taxon>Bacillales</taxon>
        <taxon>Bacillaceae</taxon>
        <taxon>Bacillus</taxon>
    </lineage>
</organism>
<dbReference type="Pfam" id="PF13556">
    <property type="entry name" value="HTH_30"/>
    <property type="match status" value="1"/>
</dbReference>
<evidence type="ECO:0000256" key="1">
    <source>
        <dbReference type="ARBA" id="ARBA00006754"/>
    </source>
</evidence>
<dbReference type="PANTHER" id="PTHR33744:SF1">
    <property type="entry name" value="DNA-BINDING TRANSCRIPTIONAL ACTIVATOR ADER"/>
    <property type="match status" value="1"/>
</dbReference>
<proteinExistence type="inferred from homology"/>
<gene>
    <name evidence="3" type="ORF">ACFOU2_11115</name>
</gene>
<dbReference type="Pfam" id="PF02830">
    <property type="entry name" value="V4R"/>
    <property type="match status" value="1"/>
</dbReference>
<sequence>MANNIFLPESLTKRNGEYYADGERVVLLSISAMGTLKEDIAKNIGKERLKGFFIRHGKELGENDARKALTMNFSTTKESIEQGPVMHMLKGHANVEVTYLKSDKTDDESKWSLHMEGNWFHSFEAEEYVNRYGTANEPVCNTLVGYASGYLSVISNQQVIVREITCEAKGDNCCSWIAKSIDLCDENVVKNELKYYEEDTIIDELGYTYEKLLIERNNLRRAANIYSRLTEEIFKGNNLQSIAEVVYETTGIPIIIDDFKFRSFAYAGLSTSQYFEIDSSFKSYLHENRKLFTEKKEKKYEPFLSTKKVVTDHHTRLITPIFISNKISGYCSFILTKSKAEVSEIDVMTIERVSLACSLYLLNEKNCFEATERMKGYFLDNILYGKISSKKDIIQRGNFINLDLTQSYYIVFIKYHSIEDKLENELVFHEAFMETITELLKENKLNLLFSQRTNGVVLLVPTPILTKTIESFSREILKFLSKNHPFYRFRTGISMIGEHIDQAFKHYNEARTALRMATEKNAIVSFESLGVVGMLVNSNNEEAVKQTSRYMLGKLYDNPSCSKNKELLKTLYVYLENGGNLEQTSDDLCLSVSGLRYRLQKIKCLLGRELNDSNFNYQLFLSLQALMITGELSVLE</sequence>
<dbReference type="Proteomes" id="UP001595752">
    <property type="component" value="Unassembled WGS sequence"/>
</dbReference>
<comment type="caution">
    <text evidence="3">The sequence shown here is derived from an EMBL/GenBank/DDBJ whole genome shotgun (WGS) entry which is preliminary data.</text>
</comment>
<evidence type="ECO:0000313" key="3">
    <source>
        <dbReference type="EMBL" id="MFC3884008.1"/>
    </source>
</evidence>
<dbReference type="PANTHER" id="PTHR33744">
    <property type="entry name" value="CARBOHYDRATE DIACID REGULATOR"/>
    <property type="match status" value="1"/>
</dbReference>
<protein>
    <submittedName>
        <fullName evidence="3">XylR N-terminal domain-containing protein</fullName>
    </submittedName>
</protein>
<dbReference type="InterPro" id="IPR051448">
    <property type="entry name" value="CdaR-like_regulators"/>
</dbReference>
<dbReference type="Gene3D" id="1.10.10.2840">
    <property type="entry name" value="PucR C-terminal helix-turn-helix domain"/>
    <property type="match status" value="1"/>
</dbReference>
<dbReference type="SMART" id="SM00989">
    <property type="entry name" value="V4R"/>
    <property type="match status" value="1"/>
</dbReference>